<evidence type="ECO:0000256" key="1">
    <source>
        <dbReference type="ARBA" id="ARBA00001947"/>
    </source>
</evidence>
<keyword evidence="8" id="KW-1185">Reference proteome</keyword>
<sequence length="268" mass="30568">MFRYRIYNSSCFGIWYTRRQLNKIHEKHPDGHSTIKSFTYGDITVKAVSQNSDNYSYLVMCDATDDCVVIDVGDASPILQCLSNENKVPQAVLVTHKHWDHCYGNRELKKHYKKLKIYGSEIDRPSGVNTYIRNHTLIQLGRLNFEALHVPGHTAGHMIYVLQLNDNLKCLFTGDFLFVAGIGKVFEGTPSQMIRSLLTLNDFASDTVIFPGHEYAKLNLAFALTLEGDNEALRAMFKIVHEKRGDRLPIVSYLLNRSHPKRTFIQGS</sequence>
<evidence type="ECO:0000256" key="4">
    <source>
        <dbReference type="ARBA" id="ARBA00022801"/>
    </source>
</evidence>
<dbReference type="GO" id="GO:0016787">
    <property type="term" value="F:hydrolase activity"/>
    <property type="evidence" value="ECO:0007669"/>
    <property type="project" value="UniProtKB-KW"/>
</dbReference>
<accession>A0A3P7K744</accession>
<dbReference type="InterPro" id="IPR036866">
    <property type="entry name" value="RibonucZ/Hydroxyglut_hydro"/>
</dbReference>
<name>A0A3P7K744_THECL</name>
<gene>
    <name evidence="7" type="ORF">TCLT_LOCUS3214</name>
</gene>
<comment type="cofactor">
    <cofactor evidence="1">
        <name>Zn(2+)</name>
        <dbReference type="ChEBI" id="CHEBI:29105"/>
    </cofactor>
</comment>
<dbReference type="Pfam" id="PF00753">
    <property type="entry name" value="Lactamase_B"/>
    <property type="match status" value="1"/>
</dbReference>
<dbReference type="STRING" id="103827.A0A3P7K744"/>
<dbReference type="PANTHER" id="PTHR11935">
    <property type="entry name" value="BETA LACTAMASE DOMAIN"/>
    <property type="match status" value="1"/>
</dbReference>
<dbReference type="EMBL" id="UYYF01001127">
    <property type="protein sequence ID" value="VDM99573.1"/>
    <property type="molecule type" value="Genomic_DNA"/>
</dbReference>
<keyword evidence="3" id="KW-0479">Metal-binding</keyword>
<feature type="domain" description="Metallo-beta-lactamase" evidence="6">
    <location>
        <begin position="53"/>
        <end position="213"/>
    </location>
</feature>
<evidence type="ECO:0000313" key="8">
    <source>
        <dbReference type="Proteomes" id="UP000276776"/>
    </source>
</evidence>
<evidence type="ECO:0000313" key="7">
    <source>
        <dbReference type="EMBL" id="VDM99573.1"/>
    </source>
</evidence>
<reference evidence="7 8" key="1">
    <citation type="submission" date="2018-11" db="EMBL/GenBank/DDBJ databases">
        <authorList>
            <consortium name="Pathogen Informatics"/>
        </authorList>
    </citation>
    <scope>NUCLEOTIDE SEQUENCE [LARGE SCALE GENOMIC DNA]</scope>
</reference>
<dbReference type="PANTHER" id="PTHR11935:SF116">
    <property type="entry name" value="HYDROLASE PNKD-RELATED"/>
    <property type="match status" value="1"/>
</dbReference>
<keyword evidence="5" id="KW-0862">Zinc</keyword>
<dbReference type="Gene3D" id="3.60.15.10">
    <property type="entry name" value="Ribonuclease Z/Hydroxyacylglutathione hydrolase-like"/>
    <property type="match status" value="1"/>
</dbReference>
<dbReference type="SMART" id="SM00849">
    <property type="entry name" value="Lactamase_B"/>
    <property type="match status" value="1"/>
</dbReference>
<dbReference type="CDD" id="cd07723">
    <property type="entry name" value="hydroxyacylglutathione_hydrolase_MBL-fold"/>
    <property type="match status" value="1"/>
</dbReference>
<keyword evidence="4" id="KW-0378">Hydrolase</keyword>
<comment type="similarity">
    <text evidence="2">Belongs to the metallo-beta-lactamase superfamily. Glyoxalase II family.</text>
</comment>
<evidence type="ECO:0000256" key="5">
    <source>
        <dbReference type="ARBA" id="ARBA00022833"/>
    </source>
</evidence>
<evidence type="ECO:0000259" key="6">
    <source>
        <dbReference type="SMART" id="SM00849"/>
    </source>
</evidence>
<dbReference type="AlphaFoldDB" id="A0A3P7K744"/>
<dbReference type="OrthoDB" id="449487at2759"/>
<dbReference type="InterPro" id="IPR001279">
    <property type="entry name" value="Metallo-B-lactamas"/>
</dbReference>
<dbReference type="SUPFAM" id="SSF56281">
    <property type="entry name" value="Metallo-hydrolase/oxidoreductase"/>
    <property type="match status" value="1"/>
</dbReference>
<proteinExistence type="inferred from homology"/>
<dbReference type="InterPro" id="IPR035680">
    <property type="entry name" value="Clx_II_MBL"/>
</dbReference>
<organism evidence="7 8">
    <name type="scientific">Thelazia callipaeda</name>
    <name type="common">Oriental eyeworm</name>
    <name type="synonym">Parasitic nematode</name>
    <dbReference type="NCBI Taxonomy" id="103827"/>
    <lineage>
        <taxon>Eukaryota</taxon>
        <taxon>Metazoa</taxon>
        <taxon>Ecdysozoa</taxon>
        <taxon>Nematoda</taxon>
        <taxon>Chromadorea</taxon>
        <taxon>Rhabditida</taxon>
        <taxon>Spirurina</taxon>
        <taxon>Spiruromorpha</taxon>
        <taxon>Thelazioidea</taxon>
        <taxon>Thelaziidae</taxon>
        <taxon>Thelazia</taxon>
    </lineage>
</organism>
<dbReference type="GO" id="GO:0046872">
    <property type="term" value="F:metal ion binding"/>
    <property type="evidence" value="ECO:0007669"/>
    <property type="project" value="UniProtKB-KW"/>
</dbReference>
<evidence type="ECO:0000256" key="3">
    <source>
        <dbReference type="ARBA" id="ARBA00022723"/>
    </source>
</evidence>
<evidence type="ECO:0000256" key="2">
    <source>
        <dbReference type="ARBA" id="ARBA00006759"/>
    </source>
</evidence>
<protein>
    <recommendedName>
        <fullName evidence="6">Metallo-beta-lactamase domain-containing protein</fullName>
    </recommendedName>
</protein>
<dbReference type="Proteomes" id="UP000276776">
    <property type="component" value="Unassembled WGS sequence"/>
</dbReference>